<evidence type="ECO:0000256" key="5">
    <source>
        <dbReference type="ARBA" id="ARBA00022692"/>
    </source>
</evidence>
<evidence type="ECO:0000256" key="11">
    <source>
        <dbReference type="ARBA" id="ARBA00023310"/>
    </source>
</evidence>
<evidence type="ECO:0000256" key="10">
    <source>
        <dbReference type="ARBA" id="ARBA00023136"/>
    </source>
</evidence>
<proteinExistence type="inferred from homology"/>
<dbReference type="GO" id="GO:0015986">
    <property type="term" value="P:proton motive force-driven ATP synthesis"/>
    <property type="evidence" value="ECO:0007669"/>
    <property type="project" value="InterPro"/>
</dbReference>
<dbReference type="InterPro" id="IPR001421">
    <property type="entry name" value="ATP8_metazoa"/>
</dbReference>
<evidence type="ECO:0000256" key="8">
    <source>
        <dbReference type="ARBA" id="ARBA00023065"/>
    </source>
</evidence>
<feature type="transmembrane region" description="Helical" evidence="13">
    <location>
        <begin position="6"/>
        <end position="23"/>
    </location>
</feature>
<dbReference type="GO" id="GO:0015078">
    <property type="term" value="F:proton transmembrane transporter activity"/>
    <property type="evidence" value="ECO:0007669"/>
    <property type="project" value="InterPro"/>
</dbReference>
<dbReference type="PANTHER" id="PTHR39937:SF1">
    <property type="entry name" value="ATP SYNTHASE PROTEIN 8"/>
    <property type="match status" value="1"/>
</dbReference>
<evidence type="ECO:0000256" key="2">
    <source>
        <dbReference type="ARBA" id="ARBA00008892"/>
    </source>
</evidence>
<gene>
    <name evidence="14" type="primary">ATP8</name>
</gene>
<name>A0A7U3N0N5_9NEOB</name>
<reference evidence="14" key="1">
    <citation type="journal article" date="2020" name="Zool. J. Linn. Soc.">
        <title>High-throughput DNA sequencing of museum specimens sheds light on the long-missing species of the Bokermannohyla claresignata group (Anura: Hylidae: Cophomantini).</title>
        <authorList>
            <person name="Lyra M.L."/>
            <person name="Lourenco A.C.C."/>
            <person name="Pinheiro P.D.P."/>
            <person name="Pezzuti T.L."/>
            <person name="Baeta D."/>
            <person name="Barlow A."/>
            <person name="Hofreiter M."/>
            <person name="Pombal J.P. Jr"/>
            <person name="Haddad C.F.B."/>
            <person name="Faivovich J."/>
        </authorList>
    </citation>
    <scope>NUCLEOTIDE SEQUENCE</scope>
</reference>
<dbReference type="InterPro" id="IPR050635">
    <property type="entry name" value="ATPase_protein_8"/>
</dbReference>
<keyword evidence="10 13" id="KW-0472">Membrane</keyword>
<protein>
    <recommendedName>
        <fullName evidence="12">ATP synthase complex subunit 8</fullName>
    </recommendedName>
</protein>
<keyword evidence="5 12" id="KW-0812">Transmembrane</keyword>
<keyword evidence="4 12" id="KW-0138">CF(0)</keyword>
<evidence type="ECO:0000256" key="3">
    <source>
        <dbReference type="ARBA" id="ARBA00022448"/>
    </source>
</evidence>
<geneLocation type="mitochondrion" evidence="14"/>
<dbReference type="Pfam" id="PF00895">
    <property type="entry name" value="ATP-synt_8"/>
    <property type="match status" value="1"/>
</dbReference>
<keyword evidence="3 12" id="KW-0813">Transport</keyword>
<dbReference type="GO" id="GO:0045259">
    <property type="term" value="C:proton-transporting ATP synthase complex"/>
    <property type="evidence" value="ECO:0007669"/>
    <property type="project" value="UniProtKB-KW"/>
</dbReference>
<dbReference type="EMBL" id="MT358316">
    <property type="protein sequence ID" value="QMQ99286.1"/>
    <property type="molecule type" value="Genomic_DNA"/>
</dbReference>
<dbReference type="PANTHER" id="PTHR39937">
    <property type="entry name" value="ATP SYNTHASE PROTEIN 8"/>
    <property type="match status" value="1"/>
</dbReference>
<evidence type="ECO:0000256" key="4">
    <source>
        <dbReference type="ARBA" id="ARBA00022547"/>
    </source>
</evidence>
<comment type="subcellular location">
    <subcellularLocation>
        <location evidence="1 12">Mitochondrion membrane</location>
        <topology evidence="1 12">Single-pass membrane protein</topology>
    </subcellularLocation>
</comment>
<dbReference type="GO" id="GO:0031966">
    <property type="term" value="C:mitochondrial membrane"/>
    <property type="evidence" value="ECO:0007669"/>
    <property type="project" value="UniProtKB-SubCell"/>
</dbReference>
<evidence type="ECO:0000256" key="1">
    <source>
        <dbReference type="ARBA" id="ARBA00004304"/>
    </source>
</evidence>
<keyword evidence="8 12" id="KW-0406">Ion transport</keyword>
<evidence type="ECO:0000313" key="14">
    <source>
        <dbReference type="EMBL" id="QMQ99286.1"/>
    </source>
</evidence>
<sequence length="54" mass="6481">MPQLNPTPWFFIFFISWTIFLVFSPMKMSALLFPNEPLINPNTGLNKPWLWPWL</sequence>
<keyword evidence="11" id="KW-0066">ATP synthesis</keyword>
<dbReference type="AlphaFoldDB" id="A0A7U3N0N5"/>
<evidence type="ECO:0000256" key="9">
    <source>
        <dbReference type="ARBA" id="ARBA00023128"/>
    </source>
</evidence>
<keyword evidence="9 12" id="KW-0496">Mitochondrion</keyword>
<evidence type="ECO:0000256" key="7">
    <source>
        <dbReference type="ARBA" id="ARBA00022989"/>
    </source>
</evidence>
<comment type="similarity">
    <text evidence="2 12">Belongs to the ATPase protein 8 family.</text>
</comment>
<evidence type="ECO:0000256" key="12">
    <source>
        <dbReference type="RuleBase" id="RU003661"/>
    </source>
</evidence>
<keyword evidence="7 13" id="KW-1133">Transmembrane helix</keyword>
<organism evidence="14">
    <name type="scientific">Aplastodiscus arildae</name>
    <name type="common">Teresopolis treefrog</name>
    <dbReference type="NCBI Taxonomy" id="318305"/>
    <lineage>
        <taxon>Eukaryota</taxon>
        <taxon>Metazoa</taxon>
        <taxon>Chordata</taxon>
        <taxon>Craniata</taxon>
        <taxon>Vertebrata</taxon>
        <taxon>Euteleostomi</taxon>
        <taxon>Amphibia</taxon>
        <taxon>Batrachia</taxon>
        <taxon>Anura</taxon>
        <taxon>Neobatrachia</taxon>
        <taxon>Hyloidea</taxon>
        <taxon>Hylidae</taxon>
        <taxon>Hylinae</taxon>
        <taxon>Cophomantini</taxon>
        <taxon>Aplastodiscus</taxon>
    </lineage>
</organism>
<keyword evidence="6 12" id="KW-0375">Hydrogen ion transport</keyword>
<accession>A0A7U3N0N5</accession>
<evidence type="ECO:0000256" key="13">
    <source>
        <dbReference type="SAM" id="Phobius"/>
    </source>
</evidence>
<evidence type="ECO:0000256" key="6">
    <source>
        <dbReference type="ARBA" id="ARBA00022781"/>
    </source>
</evidence>